<dbReference type="Pfam" id="PF13812">
    <property type="entry name" value="PPR_3"/>
    <property type="match status" value="2"/>
</dbReference>
<dbReference type="Proteomes" id="UP001163846">
    <property type="component" value="Unassembled WGS sequence"/>
</dbReference>
<protein>
    <recommendedName>
        <fullName evidence="6">Pentacotripeptide-repeat region of PRORP domain-containing protein</fullName>
    </recommendedName>
</protein>
<organism evidence="4 5">
    <name type="scientific">Lentinula raphanica</name>
    <dbReference type="NCBI Taxonomy" id="153919"/>
    <lineage>
        <taxon>Eukaryota</taxon>
        <taxon>Fungi</taxon>
        <taxon>Dikarya</taxon>
        <taxon>Basidiomycota</taxon>
        <taxon>Agaricomycotina</taxon>
        <taxon>Agaricomycetes</taxon>
        <taxon>Agaricomycetidae</taxon>
        <taxon>Agaricales</taxon>
        <taxon>Marasmiineae</taxon>
        <taxon>Omphalotaceae</taxon>
        <taxon>Lentinula</taxon>
    </lineage>
</organism>
<dbReference type="Gene3D" id="1.25.40.10">
    <property type="entry name" value="Tetratricopeptide repeat domain"/>
    <property type="match status" value="4"/>
</dbReference>
<dbReference type="PANTHER" id="PTHR46128:SF329">
    <property type="entry name" value="MITOCHONDRIAL GROUP I INTRON SPLICING FACTOR DMR1"/>
    <property type="match status" value="1"/>
</dbReference>
<dbReference type="NCBIfam" id="TIGR00756">
    <property type="entry name" value="PPR"/>
    <property type="match status" value="1"/>
</dbReference>
<dbReference type="AlphaFoldDB" id="A0AA38UKF4"/>
<comment type="caution">
    <text evidence="4">The sequence shown here is derived from an EMBL/GenBank/DDBJ whole genome shotgun (WGS) entry which is preliminary data.</text>
</comment>
<dbReference type="InterPro" id="IPR002885">
    <property type="entry name" value="PPR_rpt"/>
</dbReference>
<name>A0AA38UKF4_9AGAR</name>
<dbReference type="Pfam" id="PF13041">
    <property type="entry name" value="PPR_2"/>
    <property type="match status" value="1"/>
</dbReference>
<dbReference type="PANTHER" id="PTHR46128">
    <property type="entry name" value="MITOCHONDRIAL GROUP I INTRON SPLICING FACTOR CCM1"/>
    <property type="match status" value="1"/>
</dbReference>
<dbReference type="Pfam" id="PF12854">
    <property type="entry name" value="PPR_1"/>
    <property type="match status" value="1"/>
</dbReference>
<evidence type="ECO:0000256" key="3">
    <source>
        <dbReference type="SAM" id="MobiDB-lite"/>
    </source>
</evidence>
<accession>A0AA38UKF4</accession>
<evidence type="ECO:0008006" key="6">
    <source>
        <dbReference type="Google" id="ProtNLM"/>
    </source>
</evidence>
<reference evidence="4" key="1">
    <citation type="submission" date="2022-08" db="EMBL/GenBank/DDBJ databases">
        <authorList>
            <consortium name="DOE Joint Genome Institute"/>
            <person name="Min B."/>
            <person name="Riley R."/>
            <person name="Sierra-Patev S."/>
            <person name="Naranjo-Ortiz M."/>
            <person name="Looney B."/>
            <person name="Konkel Z."/>
            <person name="Slot J.C."/>
            <person name="Sakamoto Y."/>
            <person name="Steenwyk J.L."/>
            <person name="Rokas A."/>
            <person name="Carro J."/>
            <person name="Camarero S."/>
            <person name="Ferreira P."/>
            <person name="Molpeceres G."/>
            <person name="Ruiz-Duenas F.J."/>
            <person name="Serrano A."/>
            <person name="Henrissat B."/>
            <person name="Drula E."/>
            <person name="Hughes K.W."/>
            <person name="Mata J.L."/>
            <person name="Ishikawa N.K."/>
            <person name="Vargas-Isla R."/>
            <person name="Ushijima S."/>
            <person name="Smith C.A."/>
            <person name="Ahrendt S."/>
            <person name="Andreopoulos W."/>
            <person name="He G."/>
            <person name="Labutti K."/>
            <person name="Lipzen A."/>
            <person name="Ng V."/>
            <person name="Sandor L."/>
            <person name="Barry K."/>
            <person name="Martinez A.T."/>
            <person name="Xiao Y."/>
            <person name="Gibbons J.G."/>
            <person name="Terashima K."/>
            <person name="Hibbett D.S."/>
            <person name="Grigoriev I.V."/>
        </authorList>
    </citation>
    <scope>NUCLEOTIDE SEQUENCE</scope>
    <source>
        <strain evidence="4">TFB9207</strain>
    </source>
</reference>
<keyword evidence="5" id="KW-1185">Reference proteome</keyword>
<evidence type="ECO:0000256" key="2">
    <source>
        <dbReference type="PROSITE-ProRule" id="PRU00708"/>
    </source>
</evidence>
<feature type="repeat" description="PPR" evidence="2">
    <location>
        <begin position="707"/>
        <end position="737"/>
    </location>
</feature>
<dbReference type="Pfam" id="PF01535">
    <property type="entry name" value="PPR"/>
    <property type="match status" value="1"/>
</dbReference>
<dbReference type="InterPro" id="IPR050872">
    <property type="entry name" value="PPR_P_subfamily"/>
</dbReference>
<evidence type="ECO:0000313" key="5">
    <source>
        <dbReference type="Proteomes" id="UP001163846"/>
    </source>
</evidence>
<feature type="region of interest" description="Disordered" evidence="3">
    <location>
        <begin position="1107"/>
        <end position="1133"/>
    </location>
</feature>
<comment type="similarity">
    <text evidence="1">Belongs to the PPR family. P subfamily.</text>
</comment>
<sequence>MLEPVVTVIFNTVLSGRSHLERSIPLQSVIRVVHSPPTRQLTSNFFNPQPRRAKGKARSIGSGVDEYEPAILSSQCREWSVQMGCFVFATRRNQPSIIEDTFFSKHRYGKRATPSRTVPVSVHPSSSSPRITGRALHATLQKRHASQMAESSSPHASSSLLVPSDDADAESALHEINLALRPGVRLHPDDAWSLYVNVERANAVHRLTVQQLLYFTDKIFLYSDLHYDSSVKLDRAFIWGDRVKTLLANLATRIVPLSTFDYWAKCSMARAAALMGQVEESLSHIHAAQKIPLDNQQGIGIALSYQTLALYIYRYHDASQVLVTLANDWLSVGSYLVKSSSQMHIGKPKVAGASLRKAVLLLISRIPRPAVLLANHYAQWGPELTRRLGEFLIDAYCQARLPLHALDTFEQLKKWHLSINDYRQFRLIRALVKEGTIGLAKDLFHTIPEGVHNHYFQTALYLYSHCGDHHRAEHFYDLLHQNQFVNERDVVLLMHAYAAQGQADRVRIMFDDFFPIQPDGGRANKPSIEHFGVAIYACAMGGKIGELNYWLEEMIKAGHRPNTVIYNSIMQAFARIGDMASLRAVLNQVKKSDSPPTAVTYVLLMTSLTHRKDVAGVEALYKEAVEERGIIPNRRMVNALMNAHVVAGSWKGVIRAFDYIRSDAHPNIRLTIEVYTTLLKAYVLIGAPFSVVSKIFSRLEDLNVKPDSYTFAILIQSACDSGEMAIAWDIFKEMDKLAQSWTSNLYIDVYILTIIMAGYLRAGKRQKAKAVYDEMVARQIQPSAVTFSIMLNSYGNQRSEEAMRIAEAFINELINIPERPWAAPSYGKPSALELVYEPVIKGYTSLQKAEDVERIHEQYVAEGGTETLGTLSALFDAYRRTFQIEKIKEMWPAIFALGLEYVKDSPVMDTNKDDPSTERLLNNILCLPLSIYIDALSVAGEHETIARVWQDFQEKGFTFDAHNWNHLVVALIRAGQLERAFQVVENVIIPYQDQARNLIASRNTSPSSPLMYSLDELDKDEDEVDLTAIESQAQLKRRSSKRFISIMRNQRQAMPQLEDEEGTHTDDLAYPMHVLHQISPAWNVWKIHIAVKRVFLRAIEDLRDGYLPRPTAPHSGQPGQPNRSLEPEDDEEDIRDEAKKLFRRLYDQYPRTSAMLQAFEVRERRRLGRTYGRKYEYGD</sequence>
<proteinExistence type="inferred from homology"/>
<dbReference type="EMBL" id="MU806027">
    <property type="protein sequence ID" value="KAJ3841802.1"/>
    <property type="molecule type" value="Genomic_DNA"/>
</dbReference>
<dbReference type="InterPro" id="IPR011990">
    <property type="entry name" value="TPR-like_helical_dom_sf"/>
</dbReference>
<evidence type="ECO:0000313" key="4">
    <source>
        <dbReference type="EMBL" id="KAJ3841802.1"/>
    </source>
</evidence>
<gene>
    <name evidence="4" type="ORF">F5878DRAFT_609392</name>
</gene>
<dbReference type="SUPFAM" id="SSF48452">
    <property type="entry name" value="TPR-like"/>
    <property type="match status" value="1"/>
</dbReference>
<feature type="repeat" description="PPR" evidence="2">
    <location>
        <begin position="748"/>
        <end position="782"/>
    </location>
</feature>
<feature type="repeat" description="PPR" evidence="2">
    <location>
        <begin position="562"/>
        <end position="596"/>
    </location>
</feature>
<dbReference type="PROSITE" id="PS51375">
    <property type="entry name" value="PPR"/>
    <property type="match status" value="3"/>
</dbReference>
<evidence type="ECO:0000256" key="1">
    <source>
        <dbReference type="ARBA" id="ARBA00007626"/>
    </source>
</evidence>